<evidence type="ECO:0000313" key="1">
    <source>
        <dbReference type="EMBL" id="MCD7465416.1"/>
    </source>
</evidence>
<gene>
    <name evidence="1" type="ORF">HAX54_001253</name>
</gene>
<accession>A0ABS8T237</accession>
<proteinExistence type="predicted"/>
<reference evidence="1 2" key="1">
    <citation type="journal article" date="2021" name="BMC Genomics">
        <title>Datura genome reveals duplications of psychoactive alkaloid biosynthetic genes and high mutation rate following tissue culture.</title>
        <authorList>
            <person name="Rajewski A."/>
            <person name="Carter-House D."/>
            <person name="Stajich J."/>
            <person name="Litt A."/>
        </authorList>
    </citation>
    <scope>NUCLEOTIDE SEQUENCE [LARGE SCALE GENOMIC DNA]</scope>
    <source>
        <strain evidence="1">AR-01</strain>
    </source>
</reference>
<organism evidence="1 2">
    <name type="scientific">Datura stramonium</name>
    <name type="common">Jimsonweed</name>
    <name type="synonym">Common thornapple</name>
    <dbReference type="NCBI Taxonomy" id="4076"/>
    <lineage>
        <taxon>Eukaryota</taxon>
        <taxon>Viridiplantae</taxon>
        <taxon>Streptophyta</taxon>
        <taxon>Embryophyta</taxon>
        <taxon>Tracheophyta</taxon>
        <taxon>Spermatophyta</taxon>
        <taxon>Magnoliopsida</taxon>
        <taxon>eudicotyledons</taxon>
        <taxon>Gunneridae</taxon>
        <taxon>Pentapetalae</taxon>
        <taxon>asterids</taxon>
        <taxon>lamiids</taxon>
        <taxon>Solanales</taxon>
        <taxon>Solanaceae</taxon>
        <taxon>Solanoideae</taxon>
        <taxon>Datureae</taxon>
        <taxon>Datura</taxon>
    </lineage>
</organism>
<dbReference type="EMBL" id="JACEIK010001047">
    <property type="protein sequence ID" value="MCD7465416.1"/>
    <property type="molecule type" value="Genomic_DNA"/>
</dbReference>
<sequence>MNFDVLFLHDSSLLPQIQKEEMSNKAPIGSTAADESDYKDCHWCRTKSTKLIWPFPLQIVELQLSGTIDDSFSGFSSATLSLSTAYSVDLQDMFTKSIKKNVEVNSTPRDENGNEVGAVERNMPTRGDEETEEANEDNIVNLLRTVPDKQLLNTWIDVVGRPKKKKIYGLGLQSGFQGDPLHVSSSSSTAPAATVTSQQIAETPEFKQILNRVLDQRMAYMQESIQASIRAVMQEEIEAAVRVVMSRMLGFAAAGSNGSGSPSDLP</sequence>
<comment type="caution">
    <text evidence="1">The sequence shown here is derived from an EMBL/GenBank/DDBJ whole genome shotgun (WGS) entry which is preliminary data.</text>
</comment>
<name>A0ABS8T237_DATST</name>
<protein>
    <submittedName>
        <fullName evidence="1">Uncharacterized protein</fullName>
    </submittedName>
</protein>
<dbReference type="Proteomes" id="UP000823775">
    <property type="component" value="Unassembled WGS sequence"/>
</dbReference>
<keyword evidence="2" id="KW-1185">Reference proteome</keyword>
<evidence type="ECO:0000313" key="2">
    <source>
        <dbReference type="Proteomes" id="UP000823775"/>
    </source>
</evidence>